<dbReference type="Proteomes" id="UP000324705">
    <property type="component" value="Chromosome 7A"/>
</dbReference>
<accession>A0A9R0ZCH1</accession>
<dbReference type="Gramene" id="TRITD7Av1G135320.3">
    <property type="protein sequence ID" value="TRITD7Av1G135320.3"/>
    <property type="gene ID" value="TRITD7Av1G135320"/>
</dbReference>
<protein>
    <submittedName>
        <fullName evidence="1">Uncharacterized protein</fullName>
    </submittedName>
</protein>
<evidence type="ECO:0000313" key="1">
    <source>
        <dbReference type="EMBL" id="VAI75388.1"/>
    </source>
</evidence>
<dbReference type="PANTHER" id="PTHR38353">
    <property type="entry name" value="TROPOMYOSIN"/>
    <property type="match status" value="1"/>
</dbReference>
<reference evidence="1 2" key="1">
    <citation type="submission" date="2017-09" db="EMBL/GenBank/DDBJ databases">
        <authorList>
            <consortium name="International Durum Wheat Genome Sequencing Consortium (IDWGSC)"/>
            <person name="Milanesi L."/>
        </authorList>
    </citation>
    <scope>NUCLEOTIDE SEQUENCE [LARGE SCALE GENOMIC DNA]</scope>
    <source>
        <strain evidence="2">cv. Svevo</strain>
    </source>
</reference>
<dbReference type="PANTHER" id="PTHR38353:SF2">
    <property type="entry name" value="TROPOMYOSIN"/>
    <property type="match status" value="1"/>
</dbReference>
<gene>
    <name evidence="1" type="ORF">TRITD_7Av1G135320</name>
</gene>
<evidence type="ECO:0000313" key="2">
    <source>
        <dbReference type="Proteomes" id="UP000324705"/>
    </source>
</evidence>
<sequence>MKLREDDTVLHYEAHMSWVREECKQTLEQESNITARFPAAVQEMDIKSLEEEYKGLQGDGAGEAEYFQSLEEQIIKMKVFYRYFSVWLLHDLI</sequence>
<dbReference type="EMBL" id="LT934123">
    <property type="protein sequence ID" value="VAI75388.1"/>
    <property type="molecule type" value="Genomic_DNA"/>
</dbReference>
<name>A0A9R0ZCH1_TRITD</name>
<proteinExistence type="predicted"/>
<keyword evidence="2" id="KW-1185">Reference proteome</keyword>
<organism evidence="1 2">
    <name type="scientific">Triticum turgidum subsp. durum</name>
    <name type="common">Durum wheat</name>
    <name type="synonym">Triticum durum</name>
    <dbReference type="NCBI Taxonomy" id="4567"/>
    <lineage>
        <taxon>Eukaryota</taxon>
        <taxon>Viridiplantae</taxon>
        <taxon>Streptophyta</taxon>
        <taxon>Embryophyta</taxon>
        <taxon>Tracheophyta</taxon>
        <taxon>Spermatophyta</taxon>
        <taxon>Magnoliopsida</taxon>
        <taxon>Liliopsida</taxon>
        <taxon>Poales</taxon>
        <taxon>Poaceae</taxon>
        <taxon>BOP clade</taxon>
        <taxon>Pooideae</taxon>
        <taxon>Triticodae</taxon>
        <taxon>Triticeae</taxon>
        <taxon>Triticinae</taxon>
        <taxon>Triticum</taxon>
    </lineage>
</organism>
<dbReference type="AlphaFoldDB" id="A0A9R0ZCH1"/>